<keyword evidence="1" id="KW-0472">Membrane</keyword>
<protein>
    <submittedName>
        <fullName evidence="2">Uncharacterized protein</fullName>
    </submittedName>
</protein>
<evidence type="ECO:0000313" key="3">
    <source>
        <dbReference type="Proteomes" id="UP000247810"/>
    </source>
</evidence>
<keyword evidence="3" id="KW-1185">Reference proteome</keyword>
<sequence length="143" mass="17279">MILLCVYCLIQSRLFRLPVFCSFFFFSIILAWFFFSDDFTSCLMFETRDRTEVRISLFRVMLILFFSLSLMLMFILIFIIDDGFFFFLFSLNVLGTVSFISFLFHELGWLFLPHFYFFYLFRHAPIRGRGCHGYRRYSHAGLD</sequence>
<reference evidence="2 3" key="1">
    <citation type="submission" date="2018-02" db="EMBL/GenBank/DDBJ databases">
        <title>The genomes of Aspergillus section Nigri reveals drivers in fungal speciation.</title>
        <authorList>
            <consortium name="DOE Joint Genome Institute"/>
            <person name="Vesth T.C."/>
            <person name="Nybo J."/>
            <person name="Theobald S."/>
            <person name="Brandl J."/>
            <person name="Frisvad J.C."/>
            <person name="Nielsen K.F."/>
            <person name="Lyhne E.K."/>
            <person name="Kogle M.E."/>
            <person name="Kuo A."/>
            <person name="Riley R."/>
            <person name="Clum A."/>
            <person name="Nolan M."/>
            <person name="Lipzen A."/>
            <person name="Salamov A."/>
            <person name="Henrissat B."/>
            <person name="Wiebenga A."/>
            <person name="De vries R.P."/>
            <person name="Grigoriev I.V."/>
            <person name="Mortensen U.H."/>
            <person name="Andersen M.R."/>
            <person name="Baker S.E."/>
        </authorList>
    </citation>
    <scope>NUCLEOTIDE SEQUENCE [LARGE SCALE GENOMIC DNA]</scope>
    <source>
        <strain evidence="2 3">CBS 707.79</strain>
    </source>
</reference>
<feature type="transmembrane region" description="Helical" evidence="1">
    <location>
        <begin position="86"/>
        <end position="112"/>
    </location>
</feature>
<dbReference type="VEuPathDB" id="FungiDB:BO71DRAFT_116930"/>
<feature type="transmembrane region" description="Helical" evidence="1">
    <location>
        <begin position="56"/>
        <end position="80"/>
    </location>
</feature>
<keyword evidence="1" id="KW-1133">Transmembrane helix</keyword>
<feature type="transmembrane region" description="Helical" evidence="1">
    <location>
        <begin position="15"/>
        <end position="35"/>
    </location>
</feature>
<proteinExistence type="predicted"/>
<organism evidence="2 3">
    <name type="scientific">Aspergillus ellipticus CBS 707.79</name>
    <dbReference type="NCBI Taxonomy" id="1448320"/>
    <lineage>
        <taxon>Eukaryota</taxon>
        <taxon>Fungi</taxon>
        <taxon>Dikarya</taxon>
        <taxon>Ascomycota</taxon>
        <taxon>Pezizomycotina</taxon>
        <taxon>Eurotiomycetes</taxon>
        <taxon>Eurotiomycetidae</taxon>
        <taxon>Eurotiales</taxon>
        <taxon>Aspergillaceae</taxon>
        <taxon>Aspergillus</taxon>
        <taxon>Aspergillus subgen. Circumdati</taxon>
    </lineage>
</organism>
<dbReference type="Proteomes" id="UP000247810">
    <property type="component" value="Unassembled WGS sequence"/>
</dbReference>
<gene>
    <name evidence="2" type="ORF">BO71DRAFT_116930</name>
</gene>
<keyword evidence="1" id="KW-0812">Transmembrane</keyword>
<name>A0A319F005_9EURO</name>
<dbReference type="AlphaFoldDB" id="A0A319F005"/>
<evidence type="ECO:0000256" key="1">
    <source>
        <dbReference type="SAM" id="Phobius"/>
    </source>
</evidence>
<accession>A0A319F005</accession>
<dbReference type="EMBL" id="KZ825821">
    <property type="protein sequence ID" value="PYH97732.1"/>
    <property type="molecule type" value="Genomic_DNA"/>
</dbReference>
<evidence type="ECO:0000313" key="2">
    <source>
        <dbReference type="EMBL" id="PYH97732.1"/>
    </source>
</evidence>